<evidence type="ECO:0000256" key="5">
    <source>
        <dbReference type="SAM" id="Phobius"/>
    </source>
</evidence>
<feature type="transmembrane region" description="Helical" evidence="5">
    <location>
        <begin position="51"/>
        <end position="71"/>
    </location>
</feature>
<reference evidence="6 7" key="1">
    <citation type="submission" date="2020-10" db="EMBL/GenBank/DDBJ databases">
        <title>Ca. Dormibacterota MAGs.</title>
        <authorList>
            <person name="Montgomery K."/>
        </authorList>
    </citation>
    <scope>NUCLEOTIDE SEQUENCE [LARGE SCALE GENOMIC DNA]</scope>
    <source>
        <strain evidence="6">SC8811_S16_3</strain>
    </source>
</reference>
<evidence type="ECO:0000256" key="1">
    <source>
        <dbReference type="ARBA" id="ARBA00004141"/>
    </source>
</evidence>
<evidence type="ECO:0000256" key="3">
    <source>
        <dbReference type="ARBA" id="ARBA00022989"/>
    </source>
</evidence>
<evidence type="ECO:0000256" key="4">
    <source>
        <dbReference type="ARBA" id="ARBA00023136"/>
    </source>
</evidence>
<dbReference type="InterPro" id="IPR003339">
    <property type="entry name" value="ABC/ECF_trnsptr_transmembrane"/>
</dbReference>
<comment type="caution">
    <text evidence="6">The sequence shown here is derived from an EMBL/GenBank/DDBJ whole genome shotgun (WGS) entry which is preliminary data.</text>
</comment>
<protein>
    <submittedName>
        <fullName evidence="6">Energy-coupling factor transporter transmembrane protein EcfT</fullName>
    </submittedName>
</protein>
<dbReference type="EMBL" id="JAEKNQ010000040">
    <property type="protein sequence ID" value="MBJ7603744.1"/>
    <property type="molecule type" value="Genomic_DNA"/>
</dbReference>
<dbReference type="AlphaFoldDB" id="A0A934KC39"/>
<proteinExistence type="predicted"/>
<dbReference type="CDD" id="cd16914">
    <property type="entry name" value="EcfT"/>
    <property type="match status" value="1"/>
</dbReference>
<feature type="transmembrane region" description="Helical" evidence="5">
    <location>
        <begin position="12"/>
        <end position="45"/>
    </location>
</feature>
<evidence type="ECO:0000256" key="2">
    <source>
        <dbReference type="ARBA" id="ARBA00022692"/>
    </source>
</evidence>
<gene>
    <name evidence="6" type="ORF">JF888_11215</name>
</gene>
<organism evidence="6 7">
    <name type="scientific">Candidatus Dormiibacter inghamiae</name>
    <dbReference type="NCBI Taxonomy" id="3127013"/>
    <lineage>
        <taxon>Bacteria</taxon>
        <taxon>Bacillati</taxon>
        <taxon>Candidatus Dormiibacterota</taxon>
        <taxon>Candidatus Dormibacteria</taxon>
        <taxon>Candidatus Dormibacterales</taxon>
        <taxon>Candidatus Dormibacteraceae</taxon>
        <taxon>Candidatus Dormiibacter</taxon>
    </lineage>
</organism>
<dbReference type="Proteomes" id="UP000620075">
    <property type="component" value="Unassembled WGS sequence"/>
</dbReference>
<comment type="subcellular location">
    <subcellularLocation>
        <location evidence="1">Membrane</location>
        <topology evidence="1">Multi-pass membrane protein</topology>
    </subcellularLocation>
</comment>
<evidence type="ECO:0000313" key="7">
    <source>
        <dbReference type="Proteomes" id="UP000620075"/>
    </source>
</evidence>
<keyword evidence="3 5" id="KW-1133">Transmembrane helix</keyword>
<dbReference type="GO" id="GO:0005886">
    <property type="term" value="C:plasma membrane"/>
    <property type="evidence" value="ECO:0007669"/>
    <property type="project" value="UniProtKB-ARBA"/>
</dbReference>
<sequence>MALPKGPAPLTALALALTAALIGALWGGWAALAISLAVVAAAIVLGRLKPMGLILLSLLPLALSSLLINALLPAGGAGASTAILALVRLAGATLPLSLLFLAVPADRLLADLEGHGLGRRPAFVLAASLGSVSRARGRAVHVIEAQRARGLDTEGSWWRRARGVLPLVSPLVLGSLAEVEERALALEVRAFNRSGPRTVLEPPVAAAWEGVLRWSLLAAAAAAVVLRFAGR</sequence>
<evidence type="ECO:0000313" key="6">
    <source>
        <dbReference type="EMBL" id="MBJ7603744.1"/>
    </source>
</evidence>
<dbReference type="RefSeq" id="WP_338180256.1">
    <property type="nucleotide sequence ID" value="NZ_JAEKNQ010000040.1"/>
</dbReference>
<accession>A0A934KC39</accession>
<feature type="transmembrane region" description="Helical" evidence="5">
    <location>
        <begin position="83"/>
        <end position="103"/>
    </location>
</feature>
<name>A0A934KC39_9BACT</name>
<keyword evidence="4 5" id="KW-0472">Membrane</keyword>
<keyword evidence="2 5" id="KW-0812">Transmembrane</keyword>